<name>A0ABT9ADW1_9BACT</name>
<dbReference type="NCBIfam" id="TIGR02608">
    <property type="entry name" value="delta_60_rpt"/>
    <property type="match status" value="12"/>
</dbReference>
<protein>
    <submittedName>
        <fullName evidence="3">T9SS type A sorting domain-containing protein</fullName>
    </submittedName>
</protein>
<dbReference type="NCBIfam" id="TIGR04183">
    <property type="entry name" value="Por_Secre_tail"/>
    <property type="match status" value="1"/>
</dbReference>
<keyword evidence="4" id="KW-1185">Reference proteome</keyword>
<dbReference type="Pfam" id="PF17164">
    <property type="entry name" value="DUF5122"/>
    <property type="match status" value="14"/>
</dbReference>
<dbReference type="InterPro" id="IPR011041">
    <property type="entry name" value="Quinoprot_gluc/sorb_DH_b-prop"/>
</dbReference>
<dbReference type="InterPro" id="IPR026444">
    <property type="entry name" value="Secre_tail"/>
</dbReference>
<accession>A0ABT9ADW1</accession>
<gene>
    <name evidence="3" type="ORF">Q5H92_16685</name>
</gene>
<evidence type="ECO:0000313" key="4">
    <source>
        <dbReference type="Proteomes" id="UP001167796"/>
    </source>
</evidence>
<feature type="signal peptide" evidence="1">
    <location>
        <begin position="1"/>
        <end position="23"/>
    </location>
</feature>
<feature type="domain" description="Secretion system C-terminal sorting" evidence="2">
    <location>
        <begin position="778"/>
        <end position="849"/>
    </location>
</feature>
<dbReference type="Proteomes" id="UP001167796">
    <property type="component" value="Unassembled WGS sequence"/>
</dbReference>
<comment type="caution">
    <text evidence="3">The sequence shown here is derived from an EMBL/GenBank/DDBJ whole genome shotgun (WGS) entry which is preliminary data.</text>
</comment>
<evidence type="ECO:0000259" key="2">
    <source>
        <dbReference type="Pfam" id="PF18962"/>
    </source>
</evidence>
<keyword evidence="1" id="KW-0732">Signal</keyword>
<dbReference type="Pfam" id="PF18962">
    <property type="entry name" value="Por_Secre_tail"/>
    <property type="match status" value="1"/>
</dbReference>
<dbReference type="SUPFAM" id="SSF63829">
    <property type="entry name" value="Calcium-dependent phosphotriesterase"/>
    <property type="match status" value="2"/>
</dbReference>
<sequence>MKTLRLLALGFLLVAPAVKPAAAQVLDPTFTSPLSLYTTGQVYFLGPQQADGKRVVGGYFTRVNGAATGANFARLDAAGVVDAAFSQNTGAVSGVSQVLGLPTGQYLLAGGGAIIAGRTTRNELLRLNADGTADATFTAGTGAALNGSPGFGQLYAVQPDGKIIVAGYFDHYNGVAAAGVVRLNNNGSVDNSFNVGTGFDPLALPGSVAVQVDGKILLGGEFDAFNGQPAAGLVRLNANGSVDATFTSPLLVSSYTEGIVVQPDGKVLINGFLNLPSSTSRYAGLARLLSSGVLDPNFVTSNFLDGDISTNTAEPAVLLQPDGKIIVSGYFTGAVGNRVARLNTDGTSDVTFQVGTGPSTAPWTMGLQADGTLLVGGGFGAFNGVEQPLVRLTAGGVVEAPFAPRLQIGGTAAALALQPDGKVLLGGDFTEINGQAVHRLVRLQPGGALDAAFGAATGVLPTPVTTLALQPNGKVLVGTAESVLRYETSGSPDATFAPFVTGPGYFVNSVAGLALQADGRVLVAGSLSGTANGTPVNGLARLTTSGAVDPSFVRAVNDPVLGTGSAADAVLVQADGRVVLSGRFRVGNATVFRVVRYESTGALDASFNNTAVYNFTAPAAAGHVFALAQQADGKLLVGGSFGQVDGVPRYNVARLTTTGALDPSFTSPLAMSGAVRVLTIQPNGRVLVGGNFSQATSPTHNNLTRVLDNGLVDGTFGSTANPNGQVRSIAVQPDGAILLAGAFTTVSGLPRLGVARITAANVLHVKAPAAVAERTAAWPVPAHGRLHVAPDASAQPQALELLDALGRPVRTQPLAGATETTLDLENLPVGVYLLRVRYAVGTVTRRVVVE</sequence>
<dbReference type="InterPro" id="IPR013431">
    <property type="entry name" value="Delta_60_rpt"/>
</dbReference>
<dbReference type="Gene3D" id="2.80.10.50">
    <property type="match status" value="6"/>
</dbReference>
<organism evidence="3 4">
    <name type="scientific">Hymenobacter mellowenesis</name>
    <dbReference type="NCBI Taxonomy" id="3063995"/>
    <lineage>
        <taxon>Bacteria</taxon>
        <taxon>Pseudomonadati</taxon>
        <taxon>Bacteroidota</taxon>
        <taxon>Cytophagia</taxon>
        <taxon>Cytophagales</taxon>
        <taxon>Hymenobacteraceae</taxon>
        <taxon>Hymenobacter</taxon>
    </lineage>
</organism>
<proteinExistence type="predicted"/>
<feature type="chain" id="PRO_5046666212" evidence="1">
    <location>
        <begin position="24"/>
        <end position="850"/>
    </location>
</feature>
<dbReference type="SUPFAM" id="SSF50952">
    <property type="entry name" value="Soluble quinoprotein glucose dehydrogenase"/>
    <property type="match status" value="1"/>
</dbReference>
<evidence type="ECO:0000313" key="3">
    <source>
        <dbReference type="EMBL" id="MDO7848004.1"/>
    </source>
</evidence>
<dbReference type="EMBL" id="JAUQSX010000009">
    <property type="protein sequence ID" value="MDO7848004.1"/>
    <property type="molecule type" value="Genomic_DNA"/>
</dbReference>
<reference evidence="3" key="1">
    <citation type="submission" date="2023-07" db="EMBL/GenBank/DDBJ databases">
        <authorList>
            <person name="Kim M.K."/>
        </authorList>
    </citation>
    <scope>NUCLEOTIDE SEQUENCE</scope>
    <source>
        <strain evidence="3">M29</strain>
    </source>
</reference>
<evidence type="ECO:0000256" key="1">
    <source>
        <dbReference type="SAM" id="SignalP"/>
    </source>
</evidence>
<dbReference type="RefSeq" id="WP_305012688.1">
    <property type="nucleotide sequence ID" value="NZ_JAUQSX010000009.1"/>
</dbReference>